<dbReference type="OrthoDB" id="121744at2"/>
<organism evidence="8">
    <name type="scientific">Candidatus Berkiella cookevillensis</name>
    <dbReference type="NCBI Taxonomy" id="437022"/>
    <lineage>
        <taxon>Bacteria</taxon>
        <taxon>Pseudomonadati</taxon>
        <taxon>Pseudomonadota</taxon>
        <taxon>Gammaproteobacteria</taxon>
        <taxon>Candidatus Berkiellales</taxon>
        <taxon>Candidatus Berkiellaceae</taxon>
        <taxon>Candidatus Berkiella</taxon>
    </lineage>
</organism>
<comment type="similarity">
    <text evidence="2">Belongs to the DoxX family.</text>
</comment>
<sequence>MERLSRLYSKLTNLLSVLAPLVDLTLRAWLFVVFFWNSGLNKIQSWDSTLMLFENEYEVPLISADIAAYLGTMGELVLPLLLLIGLFSRFAAIGLFIVNLVALYSYPFLWTPQGSAGFHQHLYWGVMMMVLMAHGPGKISIDWLLNRKCKEYQY</sequence>
<comment type="subcellular location">
    <subcellularLocation>
        <location evidence="1">Cell membrane</location>
        <topology evidence="1">Multi-pass membrane protein</topology>
    </subcellularLocation>
</comment>
<feature type="transmembrane region" description="Helical" evidence="7">
    <location>
        <begin position="90"/>
        <end position="110"/>
    </location>
</feature>
<evidence type="ECO:0000256" key="7">
    <source>
        <dbReference type="SAM" id="Phobius"/>
    </source>
</evidence>
<name>A0A0Q9YSV1_9GAMM</name>
<keyword evidence="5 7" id="KW-1133">Transmembrane helix</keyword>
<feature type="transmembrane region" description="Helical" evidence="7">
    <location>
        <begin position="61"/>
        <end position="83"/>
    </location>
</feature>
<dbReference type="PANTHER" id="PTHR33452:SF1">
    <property type="entry name" value="INNER MEMBRANE PROTEIN YPHA-RELATED"/>
    <property type="match status" value="1"/>
</dbReference>
<dbReference type="EMBL" id="LKHV01000002">
    <property type="protein sequence ID" value="KRG19633.1"/>
    <property type="molecule type" value="Genomic_DNA"/>
</dbReference>
<keyword evidence="6 7" id="KW-0472">Membrane</keyword>
<evidence type="ECO:0000256" key="2">
    <source>
        <dbReference type="ARBA" id="ARBA00006679"/>
    </source>
</evidence>
<evidence type="ECO:0000313" key="10">
    <source>
        <dbReference type="Proteomes" id="UP000051494"/>
    </source>
</evidence>
<dbReference type="InterPro" id="IPR032808">
    <property type="entry name" value="DoxX"/>
</dbReference>
<reference evidence="9" key="2">
    <citation type="journal article" date="2016" name="Genome Announc.">
        <title>Draft Genome Sequences of Two Novel Amoeba-Resistant Intranuclear Bacteria, 'Candidatus Berkiella cookevillensis' and 'Candidatus Berkiella aquae'.</title>
        <authorList>
            <person name="Mehari Y.T."/>
            <person name="Arivett B.A."/>
            <person name="Farone A.L."/>
            <person name="Gunderson J.H."/>
            <person name="Farone M.B."/>
        </authorList>
    </citation>
    <scope>NUCLEOTIDE SEQUENCE</scope>
    <source>
        <strain evidence="9">CC99</strain>
    </source>
</reference>
<evidence type="ECO:0000256" key="3">
    <source>
        <dbReference type="ARBA" id="ARBA00022475"/>
    </source>
</evidence>
<feature type="transmembrane region" description="Helical" evidence="7">
    <location>
        <begin position="12"/>
        <end position="36"/>
    </location>
</feature>
<gene>
    <name evidence="9" type="ORF">CC99x_001790</name>
    <name evidence="8" type="ORF">CC99x_00646</name>
</gene>
<proteinExistence type="inferred from homology"/>
<dbReference type="GO" id="GO:0005886">
    <property type="term" value="C:plasma membrane"/>
    <property type="evidence" value="ECO:0007669"/>
    <property type="project" value="UniProtKB-SubCell"/>
</dbReference>
<keyword evidence="4 7" id="KW-0812">Transmembrane</keyword>
<dbReference type="STRING" id="437022.CC99x_00646"/>
<evidence type="ECO:0000256" key="4">
    <source>
        <dbReference type="ARBA" id="ARBA00022692"/>
    </source>
</evidence>
<evidence type="ECO:0000256" key="1">
    <source>
        <dbReference type="ARBA" id="ARBA00004651"/>
    </source>
</evidence>
<protein>
    <submittedName>
        <fullName evidence="8 9">DoxX</fullName>
    </submittedName>
</protein>
<dbReference type="PANTHER" id="PTHR33452">
    <property type="entry name" value="OXIDOREDUCTASE CATD-RELATED"/>
    <property type="match status" value="1"/>
</dbReference>
<dbReference type="Pfam" id="PF07681">
    <property type="entry name" value="DoxX"/>
    <property type="match status" value="1"/>
</dbReference>
<dbReference type="EMBL" id="LKHV02000001">
    <property type="protein sequence ID" value="MCS5707630.1"/>
    <property type="molecule type" value="Genomic_DNA"/>
</dbReference>
<keyword evidence="10" id="KW-1185">Reference proteome</keyword>
<accession>A0A0Q9YSV1</accession>
<dbReference type="AlphaFoldDB" id="A0A0Q9YSV1"/>
<keyword evidence="3" id="KW-1003">Cell membrane</keyword>
<reference evidence="9" key="3">
    <citation type="submission" date="2021-06" db="EMBL/GenBank/DDBJ databases">
        <title>Genomic Description and Analysis of Intracellular Bacteria, Candidatus Berkiella cookevillensis and Candidatus Berkiella aquae.</title>
        <authorList>
            <person name="Kidane D.T."/>
            <person name="Mehari Y.T."/>
            <person name="Rice F.C."/>
            <person name="Arivett B.A."/>
            <person name="Farone A.L."/>
            <person name="Berk S.G."/>
            <person name="Farone M.B."/>
        </authorList>
    </citation>
    <scope>NUCLEOTIDE SEQUENCE</scope>
    <source>
        <strain evidence="9">CC99</strain>
    </source>
</reference>
<feature type="transmembrane region" description="Helical" evidence="7">
    <location>
        <begin position="122"/>
        <end position="145"/>
    </location>
</feature>
<dbReference type="RefSeq" id="WP_057623595.1">
    <property type="nucleotide sequence ID" value="NZ_LKHV02000001.1"/>
</dbReference>
<evidence type="ECO:0000256" key="6">
    <source>
        <dbReference type="ARBA" id="ARBA00023136"/>
    </source>
</evidence>
<dbReference type="Proteomes" id="UP000051494">
    <property type="component" value="Unassembled WGS sequence"/>
</dbReference>
<evidence type="ECO:0000313" key="8">
    <source>
        <dbReference type="EMBL" id="KRG19633.1"/>
    </source>
</evidence>
<reference evidence="8" key="1">
    <citation type="submission" date="2015-09" db="EMBL/GenBank/DDBJ databases">
        <title>Draft Genome Sequences of Two Novel Amoeba-resistant Intranuclear Bacteria, Candidatus Berkiella cookevillensis and Candidatus Berkiella aquae.</title>
        <authorList>
            <person name="Mehari Y.T."/>
            <person name="Arivett B.A."/>
            <person name="Farone A.L."/>
            <person name="Gunderson J.H."/>
            <person name="Farone M.B."/>
        </authorList>
    </citation>
    <scope>NUCLEOTIDE SEQUENCE [LARGE SCALE GENOMIC DNA]</scope>
    <source>
        <strain evidence="8">CC99</strain>
    </source>
</reference>
<comment type="caution">
    <text evidence="8">The sequence shown here is derived from an EMBL/GenBank/DDBJ whole genome shotgun (WGS) entry which is preliminary data.</text>
</comment>
<evidence type="ECO:0000256" key="5">
    <source>
        <dbReference type="ARBA" id="ARBA00022989"/>
    </source>
</evidence>
<dbReference type="InterPro" id="IPR051907">
    <property type="entry name" value="DoxX-like_oxidoreductase"/>
</dbReference>
<evidence type="ECO:0000313" key="9">
    <source>
        <dbReference type="EMBL" id="MCS5707630.1"/>
    </source>
</evidence>